<feature type="domain" description="HTH gntR-type" evidence="4">
    <location>
        <begin position="20"/>
        <end position="88"/>
    </location>
</feature>
<dbReference type="PRINTS" id="PR00035">
    <property type="entry name" value="HTHGNTR"/>
</dbReference>
<sequence>MNDNTILALASSRQAPASNSRLYLQIADKLAQQINAGQLKPGMRLPAERDLAQQYDVSRQTVREALIALEVSGLVDIRPGSGVYVLQEASLKSSLLAENAPGPLEIMEARLLLEGDAAALAAERISNEELLKLKAYLTQMISLVAQQRSAEAETFDGKFHQLIASATRNSALQSMIEWLWALRESSELSQLFAEKIRRQVAGPNIEAHEKIYLCLSRRDAAGAKAAMQSHIAQVTEAYVLLIGE</sequence>
<gene>
    <name evidence="5" type="ORF">ACFFJP_08695</name>
</gene>
<dbReference type="Pfam" id="PF00392">
    <property type="entry name" value="GntR"/>
    <property type="match status" value="1"/>
</dbReference>
<dbReference type="Gene3D" id="1.10.10.10">
    <property type="entry name" value="Winged helix-like DNA-binding domain superfamily/Winged helix DNA-binding domain"/>
    <property type="match status" value="1"/>
</dbReference>
<dbReference type="PANTHER" id="PTHR43537">
    <property type="entry name" value="TRANSCRIPTIONAL REGULATOR, GNTR FAMILY"/>
    <property type="match status" value="1"/>
</dbReference>
<dbReference type="SMART" id="SM00895">
    <property type="entry name" value="FCD"/>
    <property type="match status" value="1"/>
</dbReference>
<accession>A0ABV6BBY2</accession>
<evidence type="ECO:0000256" key="1">
    <source>
        <dbReference type="ARBA" id="ARBA00023015"/>
    </source>
</evidence>
<evidence type="ECO:0000256" key="2">
    <source>
        <dbReference type="ARBA" id="ARBA00023125"/>
    </source>
</evidence>
<dbReference type="PANTHER" id="PTHR43537:SF5">
    <property type="entry name" value="UXU OPERON TRANSCRIPTIONAL REGULATOR"/>
    <property type="match status" value="1"/>
</dbReference>
<dbReference type="SUPFAM" id="SSF46785">
    <property type="entry name" value="Winged helix' DNA-binding domain"/>
    <property type="match status" value="1"/>
</dbReference>
<dbReference type="InterPro" id="IPR036390">
    <property type="entry name" value="WH_DNA-bd_sf"/>
</dbReference>
<evidence type="ECO:0000256" key="3">
    <source>
        <dbReference type="ARBA" id="ARBA00023163"/>
    </source>
</evidence>
<dbReference type="PROSITE" id="PS50949">
    <property type="entry name" value="HTH_GNTR"/>
    <property type="match status" value="1"/>
</dbReference>
<evidence type="ECO:0000313" key="5">
    <source>
        <dbReference type="EMBL" id="MFC0048366.1"/>
    </source>
</evidence>
<evidence type="ECO:0000313" key="6">
    <source>
        <dbReference type="Proteomes" id="UP001589813"/>
    </source>
</evidence>
<organism evidence="5 6">
    <name type="scientific">Rheinheimera tilapiae</name>
    <dbReference type="NCBI Taxonomy" id="875043"/>
    <lineage>
        <taxon>Bacteria</taxon>
        <taxon>Pseudomonadati</taxon>
        <taxon>Pseudomonadota</taxon>
        <taxon>Gammaproteobacteria</taxon>
        <taxon>Chromatiales</taxon>
        <taxon>Chromatiaceae</taxon>
        <taxon>Rheinheimera</taxon>
    </lineage>
</organism>
<keyword evidence="2" id="KW-0238">DNA-binding</keyword>
<dbReference type="CDD" id="cd07377">
    <property type="entry name" value="WHTH_GntR"/>
    <property type="match status" value="1"/>
</dbReference>
<protein>
    <submittedName>
        <fullName evidence="5">FadR/GntR family transcriptional regulator</fullName>
    </submittedName>
</protein>
<dbReference type="Pfam" id="PF07729">
    <property type="entry name" value="FCD"/>
    <property type="match status" value="1"/>
</dbReference>
<dbReference type="EMBL" id="JBHLXP010000001">
    <property type="protein sequence ID" value="MFC0048366.1"/>
    <property type="molecule type" value="Genomic_DNA"/>
</dbReference>
<keyword evidence="3" id="KW-0804">Transcription</keyword>
<reference evidence="5 6" key="1">
    <citation type="submission" date="2024-09" db="EMBL/GenBank/DDBJ databases">
        <authorList>
            <person name="Sun Q."/>
            <person name="Mori K."/>
        </authorList>
    </citation>
    <scope>NUCLEOTIDE SEQUENCE [LARGE SCALE GENOMIC DNA]</scope>
    <source>
        <strain evidence="5 6">KCTC 23315</strain>
    </source>
</reference>
<dbReference type="InterPro" id="IPR011711">
    <property type="entry name" value="GntR_C"/>
</dbReference>
<dbReference type="InterPro" id="IPR000524">
    <property type="entry name" value="Tscrpt_reg_HTH_GntR"/>
</dbReference>
<dbReference type="SMART" id="SM00345">
    <property type="entry name" value="HTH_GNTR"/>
    <property type="match status" value="1"/>
</dbReference>
<dbReference type="RefSeq" id="WP_377242491.1">
    <property type="nucleotide sequence ID" value="NZ_JBHLXP010000001.1"/>
</dbReference>
<evidence type="ECO:0000259" key="4">
    <source>
        <dbReference type="PROSITE" id="PS50949"/>
    </source>
</evidence>
<dbReference type="SUPFAM" id="SSF48008">
    <property type="entry name" value="GntR ligand-binding domain-like"/>
    <property type="match status" value="1"/>
</dbReference>
<keyword evidence="1" id="KW-0805">Transcription regulation</keyword>
<comment type="caution">
    <text evidence="5">The sequence shown here is derived from an EMBL/GenBank/DDBJ whole genome shotgun (WGS) entry which is preliminary data.</text>
</comment>
<dbReference type="Gene3D" id="1.20.120.530">
    <property type="entry name" value="GntR ligand-binding domain-like"/>
    <property type="match status" value="1"/>
</dbReference>
<name>A0ABV6BBY2_9GAMM</name>
<dbReference type="InterPro" id="IPR036388">
    <property type="entry name" value="WH-like_DNA-bd_sf"/>
</dbReference>
<dbReference type="InterPro" id="IPR008920">
    <property type="entry name" value="TF_FadR/GntR_C"/>
</dbReference>
<proteinExistence type="predicted"/>
<keyword evidence="6" id="KW-1185">Reference proteome</keyword>
<dbReference type="Proteomes" id="UP001589813">
    <property type="component" value="Unassembled WGS sequence"/>
</dbReference>